<dbReference type="Pfam" id="PF21279">
    <property type="entry name" value="YhfX-like_C"/>
    <property type="match status" value="1"/>
</dbReference>
<name>A0A511Z2G7_9CELL</name>
<dbReference type="RefSeq" id="WP_052113394.1">
    <property type="nucleotide sequence ID" value="NZ_BJYK01000014.1"/>
</dbReference>
<evidence type="ECO:0000259" key="1">
    <source>
        <dbReference type="Pfam" id="PF01168"/>
    </source>
</evidence>
<reference evidence="3 4" key="1">
    <citation type="submission" date="2019-07" db="EMBL/GenBank/DDBJ databases">
        <title>Whole genome shotgun sequence of Actinotalea fermentans NBRC 105374.</title>
        <authorList>
            <person name="Hosoyama A."/>
            <person name="Uohara A."/>
            <person name="Ohji S."/>
            <person name="Ichikawa N."/>
        </authorList>
    </citation>
    <scope>NUCLEOTIDE SEQUENCE [LARGE SCALE GENOMIC DNA]</scope>
    <source>
        <strain evidence="3 4">NBRC 105374</strain>
    </source>
</reference>
<proteinExistence type="predicted"/>
<sequence>MFSLEKAREAGAAAARAGRVQPVLARIVADGDRFYRGHEGGFPADDVVSVSDALDAIDGVRFAGVTSFPTALFDVESGAVRTTPNLRTLTAAKVALDATGRTGVELNAPGTTSTAMLAMLAEAGATQVEPGHGLTGTTPWHAVTDLVEEPAVAYVTEVSHLWAGEAFVFGGGLYVDPVLGRTPTRALVVPAGGGLADARLFDVDMPAPEAIDYYATIPLEGAPVRPGDTVIMGFRPQVFVSRSLTVGIAGVGGAPTAGVPWSADGARPLSLTDTTGGAR</sequence>
<comment type="caution">
    <text evidence="3">The sequence shown here is derived from an EMBL/GenBank/DDBJ whole genome shotgun (WGS) entry which is preliminary data.</text>
</comment>
<accession>A0A511Z2G7</accession>
<dbReference type="EMBL" id="BJYK01000014">
    <property type="protein sequence ID" value="GEN81624.1"/>
    <property type="molecule type" value="Genomic_DNA"/>
</dbReference>
<dbReference type="InterPro" id="IPR029066">
    <property type="entry name" value="PLP-binding_barrel"/>
</dbReference>
<gene>
    <name evidence="3" type="ORF">AFE02nite_33580</name>
</gene>
<dbReference type="Proteomes" id="UP000321484">
    <property type="component" value="Unassembled WGS sequence"/>
</dbReference>
<keyword evidence="4" id="KW-1185">Reference proteome</keyword>
<dbReference type="AlphaFoldDB" id="A0A511Z2G7"/>
<dbReference type="Gene3D" id="2.40.37.30">
    <property type="match status" value="1"/>
</dbReference>
<evidence type="ECO:0000313" key="3">
    <source>
        <dbReference type="EMBL" id="GEN81624.1"/>
    </source>
</evidence>
<evidence type="ECO:0000313" key="4">
    <source>
        <dbReference type="Proteomes" id="UP000321484"/>
    </source>
</evidence>
<dbReference type="InterPro" id="IPR048449">
    <property type="entry name" value="YhfX-like_C"/>
</dbReference>
<feature type="domain" description="Alanine racemase N-terminal" evidence="1">
    <location>
        <begin position="2"/>
        <end position="139"/>
    </location>
</feature>
<dbReference type="SUPFAM" id="SSF51419">
    <property type="entry name" value="PLP-binding barrel"/>
    <property type="match status" value="1"/>
</dbReference>
<dbReference type="InterPro" id="IPR001608">
    <property type="entry name" value="Ala_racemase_N"/>
</dbReference>
<dbReference type="OrthoDB" id="3189402at2"/>
<evidence type="ECO:0000259" key="2">
    <source>
        <dbReference type="Pfam" id="PF21279"/>
    </source>
</evidence>
<feature type="domain" description="YhfX-like C-terminal" evidence="2">
    <location>
        <begin position="154"/>
        <end position="252"/>
    </location>
</feature>
<organism evidence="3 4">
    <name type="scientific">Actinotalea fermentans</name>
    <dbReference type="NCBI Taxonomy" id="43671"/>
    <lineage>
        <taxon>Bacteria</taxon>
        <taxon>Bacillati</taxon>
        <taxon>Actinomycetota</taxon>
        <taxon>Actinomycetes</taxon>
        <taxon>Micrococcales</taxon>
        <taxon>Cellulomonadaceae</taxon>
        <taxon>Actinotalea</taxon>
    </lineage>
</organism>
<protein>
    <submittedName>
        <fullName evidence="3">Uncharacterized protein</fullName>
    </submittedName>
</protein>
<dbReference type="Pfam" id="PF01168">
    <property type="entry name" value="Ala_racemase_N"/>
    <property type="match status" value="1"/>
</dbReference>